<feature type="non-terminal residue" evidence="1">
    <location>
        <position position="106"/>
    </location>
</feature>
<gene>
    <name evidence="1" type="ORF">S03H2_57850</name>
</gene>
<name>X1IPP8_9ZZZZ</name>
<dbReference type="AlphaFoldDB" id="X1IPP8"/>
<dbReference type="EMBL" id="BARU01037094">
    <property type="protein sequence ID" value="GAH84431.1"/>
    <property type="molecule type" value="Genomic_DNA"/>
</dbReference>
<sequence>MVGNGDRHRRPWGLAWVTEVLPPGGTRPRVRITIFDPVREFVFPVFRLRPSFAKASAYAEATADKSVGFAGQVGGAGIFYAGLGIIFRAYFGAAKLLEDGEGRIQA</sequence>
<proteinExistence type="predicted"/>
<reference evidence="1" key="1">
    <citation type="journal article" date="2014" name="Front. Microbiol.">
        <title>High frequency of phylogenetically diverse reductive dehalogenase-homologous genes in deep subseafloor sedimentary metagenomes.</title>
        <authorList>
            <person name="Kawai M."/>
            <person name="Futagami T."/>
            <person name="Toyoda A."/>
            <person name="Takaki Y."/>
            <person name="Nishi S."/>
            <person name="Hori S."/>
            <person name="Arai W."/>
            <person name="Tsubouchi T."/>
            <person name="Morono Y."/>
            <person name="Uchiyama I."/>
            <person name="Ito T."/>
            <person name="Fujiyama A."/>
            <person name="Inagaki F."/>
            <person name="Takami H."/>
        </authorList>
    </citation>
    <scope>NUCLEOTIDE SEQUENCE</scope>
    <source>
        <strain evidence="1">Expedition CK06-06</strain>
    </source>
</reference>
<protein>
    <submittedName>
        <fullName evidence="1">Uncharacterized protein</fullName>
    </submittedName>
</protein>
<comment type="caution">
    <text evidence="1">The sequence shown here is derived from an EMBL/GenBank/DDBJ whole genome shotgun (WGS) entry which is preliminary data.</text>
</comment>
<accession>X1IPP8</accession>
<evidence type="ECO:0000313" key="1">
    <source>
        <dbReference type="EMBL" id="GAH84431.1"/>
    </source>
</evidence>
<organism evidence="1">
    <name type="scientific">marine sediment metagenome</name>
    <dbReference type="NCBI Taxonomy" id="412755"/>
    <lineage>
        <taxon>unclassified sequences</taxon>
        <taxon>metagenomes</taxon>
        <taxon>ecological metagenomes</taxon>
    </lineage>
</organism>